<protein>
    <recommendedName>
        <fullName evidence="6">RING-type E3 ubiquitin transferase</fullName>
        <ecNumber evidence="6">2.3.2.27</ecNumber>
    </recommendedName>
</protein>
<dbReference type="eggNOG" id="KOG2042">
    <property type="taxonomic scope" value="Eukaryota"/>
</dbReference>
<sequence>MSQNESTNNPADDAERIRMKRLAKLQASTTQSSSPSPSPNPSTSSILPKSKPKPIPAPTPKRAPEAPVTSSLVPPKKKAVSTPARFDYTAWENETITTVFKATLDRDLAIRSDYDIVWLKNYDDEDQSMNVDGVDPPAMHADKLDNILIARLDIYPGSPEFDNEFRPFISRIPKDHTVFEYLVGCWKRLNAAKSTLVKRGYSPVDVQRAFELEAKMRHLIISYIGIHLMNPEAFHCPEGKPAGHLEFVAILLSLSSFSTPLYGGTVESPYSITPSEIEVFLQDLVNRFESEGDLELVLGPVVRDLACHDSLSKSEGLASSDSQWRGVIAGLEALVSNKHIIHMIIRMPEWDPKEATPTDMEDISLMGPLLSLNVFPRDWPSILKTYFSGMDSRPAVDVESARNSLRGTLKSLQSSLFKIFNTIVRTSAECREAFLSYISHVVSLNVKRAGMQVDPNTVASDSFMMNLQIILLHFVEPFMDANFTKMDRINPLYLAHSTRINVKEETRINATSEEASQWENANQLSNSAPPPNFISEIFYLTLAMNHYGFQKTIQTFDDYHKQIDEQQRHLNSIIGDRSWEGTAFQARMEAAIKQVKDNIAQLNGMAAAASTQLLDPEVLFRANSFNSFVATWLVRFVDPRKKHPKPVVDLPLPTSVPLDFRVLPEYIIEDCVEYYVFVVRHNAPSLELVGREELLVFSLTFLMSTWYIKNPFLKSKIIEILFFGCLKYYRNEQASLLGGTLNTHPLAVKYLMPALMHFYIEVEQTGASSQFYDKFNARRNIAHLFKAVWDNPAHRTALKEEAKNVDKFVRFANLMINDVTYLMDESLSDLAQIYSIQVEMKNTTEWAAKPVQYRREREGHLRSLERQATGYTQLGKSTVDLLKLFTAETKEPFMMPEIIDRLAAMLDYNLDTLVGPKSRELGVEDKEKYSFDPRQLLSDVVQVFLNLSEQDDFVQAVAGDGRSYRKELFEKAASTCLKHSLKSPTDIERLRKFVVKVEEAKILIDAEDELGEIPDEFLDPLMFTVMRDPVILPTSRAIIDRSTIKSHLLSDSKDPFNRAPLKIEDVIPNPELKERIQSYLTERRNKNATFDKTEEDDVKMSID</sequence>
<dbReference type="STRING" id="747525.W4K798"/>
<keyword evidence="7" id="KW-0963">Cytoplasm</keyword>
<dbReference type="SMART" id="SM00504">
    <property type="entry name" value="Ubox"/>
    <property type="match status" value="1"/>
</dbReference>
<dbReference type="InParanoid" id="W4K798"/>
<evidence type="ECO:0000259" key="13">
    <source>
        <dbReference type="PROSITE" id="PS51698"/>
    </source>
</evidence>
<proteinExistence type="inferred from homology"/>
<evidence type="ECO:0000256" key="6">
    <source>
        <dbReference type="ARBA" id="ARBA00012483"/>
    </source>
</evidence>
<evidence type="ECO:0000256" key="4">
    <source>
        <dbReference type="ARBA" id="ARBA00004906"/>
    </source>
</evidence>
<reference evidence="14 15" key="1">
    <citation type="journal article" date="2012" name="New Phytol.">
        <title>Insight into trade-off between wood decay and parasitism from the genome of a fungal forest pathogen.</title>
        <authorList>
            <person name="Olson A."/>
            <person name="Aerts A."/>
            <person name="Asiegbu F."/>
            <person name="Belbahri L."/>
            <person name="Bouzid O."/>
            <person name="Broberg A."/>
            <person name="Canback B."/>
            <person name="Coutinho P.M."/>
            <person name="Cullen D."/>
            <person name="Dalman K."/>
            <person name="Deflorio G."/>
            <person name="van Diepen L.T."/>
            <person name="Dunand C."/>
            <person name="Duplessis S."/>
            <person name="Durling M."/>
            <person name="Gonthier P."/>
            <person name="Grimwood J."/>
            <person name="Fossdal C.G."/>
            <person name="Hansson D."/>
            <person name="Henrissat B."/>
            <person name="Hietala A."/>
            <person name="Himmelstrand K."/>
            <person name="Hoffmeister D."/>
            <person name="Hogberg N."/>
            <person name="James T.Y."/>
            <person name="Karlsson M."/>
            <person name="Kohler A."/>
            <person name="Kues U."/>
            <person name="Lee Y.H."/>
            <person name="Lin Y.C."/>
            <person name="Lind M."/>
            <person name="Lindquist E."/>
            <person name="Lombard V."/>
            <person name="Lucas S."/>
            <person name="Lunden K."/>
            <person name="Morin E."/>
            <person name="Murat C."/>
            <person name="Park J."/>
            <person name="Raffaello T."/>
            <person name="Rouze P."/>
            <person name="Salamov A."/>
            <person name="Schmutz J."/>
            <person name="Solheim H."/>
            <person name="Stahlberg J."/>
            <person name="Velez H."/>
            <person name="de Vries R.P."/>
            <person name="Wiebenga A."/>
            <person name="Woodward S."/>
            <person name="Yakovlev I."/>
            <person name="Garbelotto M."/>
            <person name="Martin F."/>
            <person name="Grigoriev I.V."/>
            <person name="Stenlid J."/>
        </authorList>
    </citation>
    <scope>NUCLEOTIDE SEQUENCE [LARGE SCALE GENOMIC DNA]</scope>
    <source>
        <strain evidence="14 15">TC 32-1</strain>
    </source>
</reference>
<dbReference type="PANTHER" id="PTHR13931">
    <property type="entry name" value="UBIQUITINATION FACTOR E4"/>
    <property type="match status" value="1"/>
</dbReference>
<feature type="coiled-coil region" evidence="11">
    <location>
        <begin position="585"/>
        <end position="612"/>
    </location>
</feature>
<dbReference type="GO" id="GO:0005737">
    <property type="term" value="C:cytoplasm"/>
    <property type="evidence" value="ECO:0007669"/>
    <property type="project" value="UniProtKB-SubCell"/>
</dbReference>
<keyword evidence="15" id="KW-1185">Reference proteome</keyword>
<dbReference type="Pfam" id="PF04564">
    <property type="entry name" value="U-box"/>
    <property type="match status" value="1"/>
</dbReference>
<feature type="region of interest" description="Disordered" evidence="12">
    <location>
        <begin position="1083"/>
        <end position="1103"/>
    </location>
</feature>
<evidence type="ECO:0000256" key="8">
    <source>
        <dbReference type="ARBA" id="ARBA00022679"/>
    </source>
</evidence>
<feature type="compositionally biased region" description="Polar residues" evidence="12">
    <location>
        <begin position="1"/>
        <end position="10"/>
    </location>
</feature>
<name>W4K798_HETIT</name>
<comment type="similarity">
    <text evidence="5">Belongs to the ubiquitin conjugation factor E4 family.</text>
</comment>
<dbReference type="InterPro" id="IPR045132">
    <property type="entry name" value="UBE4"/>
</dbReference>
<organism evidence="14 15">
    <name type="scientific">Heterobasidion irregulare (strain TC 32-1)</name>
    <dbReference type="NCBI Taxonomy" id="747525"/>
    <lineage>
        <taxon>Eukaryota</taxon>
        <taxon>Fungi</taxon>
        <taxon>Dikarya</taxon>
        <taxon>Basidiomycota</taxon>
        <taxon>Agaricomycotina</taxon>
        <taxon>Agaricomycetes</taxon>
        <taxon>Russulales</taxon>
        <taxon>Bondarzewiaceae</taxon>
        <taxon>Heterobasidion</taxon>
        <taxon>Heterobasidion annosum species complex</taxon>
    </lineage>
</organism>
<dbReference type="AlphaFoldDB" id="W4K798"/>
<feature type="region of interest" description="Disordered" evidence="12">
    <location>
        <begin position="1"/>
        <end position="79"/>
    </location>
</feature>
<dbReference type="SUPFAM" id="SSF57850">
    <property type="entry name" value="RING/U-box"/>
    <property type="match status" value="1"/>
</dbReference>
<dbReference type="EC" id="2.3.2.27" evidence="6"/>
<evidence type="ECO:0000256" key="10">
    <source>
        <dbReference type="ARBA" id="ARBA00023242"/>
    </source>
</evidence>
<evidence type="ECO:0000256" key="5">
    <source>
        <dbReference type="ARBA" id="ARBA00007434"/>
    </source>
</evidence>
<dbReference type="RefSeq" id="XP_009546324.1">
    <property type="nucleotide sequence ID" value="XM_009548029.1"/>
</dbReference>
<evidence type="ECO:0000256" key="11">
    <source>
        <dbReference type="SAM" id="Coils"/>
    </source>
</evidence>
<dbReference type="Proteomes" id="UP000030671">
    <property type="component" value="Unassembled WGS sequence"/>
</dbReference>
<evidence type="ECO:0000256" key="1">
    <source>
        <dbReference type="ARBA" id="ARBA00000900"/>
    </source>
</evidence>
<dbReference type="PROSITE" id="PS51698">
    <property type="entry name" value="U_BOX"/>
    <property type="match status" value="1"/>
</dbReference>
<dbReference type="GO" id="GO:0005634">
    <property type="term" value="C:nucleus"/>
    <property type="evidence" value="ECO:0007669"/>
    <property type="project" value="UniProtKB-SubCell"/>
</dbReference>
<dbReference type="InterPro" id="IPR003613">
    <property type="entry name" value="Ubox_domain"/>
</dbReference>
<dbReference type="FunFam" id="3.30.40.10:FF:000055">
    <property type="entry name" value="Ubiquitin conjugation factor e4 a"/>
    <property type="match status" value="1"/>
</dbReference>
<gene>
    <name evidence="14" type="ORF">HETIRDRAFT_434185</name>
</gene>
<feature type="compositionally biased region" description="Low complexity" evidence="12">
    <location>
        <begin position="28"/>
        <end position="49"/>
    </location>
</feature>
<evidence type="ECO:0000313" key="14">
    <source>
        <dbReference type="EMBL" id="ETW81707.1"/>
    </source>
</evidence>
<dbReference type="CDD" id="cd16657">
    <property type="entry name" value="RING-Ubox_UBE4A"/>
    <property type="match status" value="1"/>
</dbReference>
<dbReference type="GeneID" id="20674731"/>
<dbReference type="GO" id="GO:0000151">
    <property type="term" value="C:ubiquitin ligase complex"/>
    <property type="evidence" value="ECO:0007669"/>
    <property type="project" value="InterPro"/>
</dbReference>
<dbReference type="GO" id="GO:0006511">
    <property type="term" value="P:ubiquitin-dependent protein catabolic process"/>
    <property type="evidence" value="ECO:0007669"/>
    <property type="project" value="InterPro"/>
</dbReference>
<dbReference type="PANTHER" id="PTHR13931:SF2">
    <property type="entry name" value="UBIQUITIN CONJUGATION FACTOR E4 B"/>
    <property type="match status" value="1"/>
</dbReference>
<dbReference type="KEGG" id="hir:HETIRDRAFT_434185"/>
<dbReference type="EMBL" id="KI925458">
    <property type="protein sequence ID" value="ETW81707.1"/>
    <property type="molecule type" value="Genomic_DNA"/>
</dbReference>
<evidence type="ECO:0000256" key="3">
    <source>
        <dbReference type="ARBA" id="ARBA00004496"/>
    </source>
</evidence>
<dbReference type="InterPro" id="IPR019474">
    <property type="entry name" value="Ub_conjug_fac_E4_core"/>
</dbReference>
<comment type="catalytic activity">
    <reaction evidence="1">
        <text>S-ubiquitinyl-[E2 ubiquitin-conjugating enzyme]-L-cysteine + [acceptor protein]-L-lysine = [E2 ubiquitin-conjugating enzyme]-L-cysteine + N(6)-ubiquitinyl-[acceptor protein]-L-lysine.</text>
        <dbReference type="EC" id="2.3.2.27"/>
    </reaction>
</comment>
<evidence type="ECO:0000256" key="12">
    <source>
        <dbReference type="SAM" id="MobiDB-lite"/>
    </source>
</evidence>
<keyword evidence="8" id="KW-0808">Transferase</keyword>
<evidence type="ECO:0000313" key="15">
    <source>
        <dbReference type="Proteomes" id="UP000030671"/>
    </source>
</evidence>
<dbReference type="GO" id="GO:0000209">
    <property type="term" value="P:protein polyubiquitination"/>
    <property type="evidence" value="ECO:0007669"/>
    <property type="project" value="TreeGrafter"/>
</dbReference>
<accession>W4K798</accession>
<evidence type="ECO:0000256" key="2">
    <source>
        <dbReference type="ARBA" id="ARBA00004123"/>
    </source>
</evidence>
<dbReference type="GO" id="GO:0036503">
    <property type="term" value="P:ERAD pathway"/>
    <property type="evidence" value="ECO:0007669"/>
    <property type="project" value="InterPro"/>
</dbReference>
<keyword evidence="10" id="KW-0539">Nucleus</keyword>
<dbReference type="FunCoup" id="W4K798">
    <property type="interactions" value="998"/>
</dbReference>
<keyword evidence="9" id="KW-0833">Ubl conjugation pathway</keyword>
<dbReference type="InterPro" id="IPR013083">
    <property type="entry name" value="Znf_RING/FYVE/PHD"/>
</dbReference>
<comment type="subcellular location">
    <subcellularLocation>
        <location evidence="3">Cytoplasm</location>
    </subcellularLocation>
    <subcellularLocation>
        <location evidence="2">Nucleus</location>
    </subcellularLocation>
</comment>
<dbReference type="Pfam" id="PF10408">
    <property type="entry name" value="Ufd2P_core"/>
    <property type="match status" value="1"/>
</dbReference>
<evidence type="ECO:0000256" key="9">
    <source>
        <dbReference type="ARBA" id="ARBA00022786"/>
    </source>
</evidence>
<comment type="pathway">
    <text evidence="4">Protein modification; protein ubiquitination.</text>
</comment>
<dbReference type="UniPathway" id="UPA00143"/>
<feature type="domain" description="U-box" evidence="13">
    <location>
        <begin position="1012"/>
        <end position="1086"/>
    </location>
</feature>
<dbReference type="OrthoDB" id="20295at2759"/>
<dbReference type="Gene3D" id="3.30.40.10">
    <property type="entry name" value="Zinc/RING finger domain, C3HC4 (zinc finger)"/>
    <property type="match status" value="1"/>
</dbReference>
<evidence type="ECO:0000256" key="7">
    <source>
        <dbReference type="ARBA" id="ARBA00022490"/>
    </source>
</evidence>
<dbReference type="HOGENOM" id="CLU_003224_2_1_1"/>
<keyword evidence="11" id="KW-0175">Coiled coil</keyword>
<dbReference type="GO" id="GO:0034450">
    <property type="term" value="F:ubiquitin-ubiquitin ligase activity"/>
    <property type="evidence" value="ECO:0007669"/>
    <property type="project" value="InterPro"/>
</dbReference>